<accession>A0AAV0D2W6</accession>
<feature type="compositionally biased region" description="Low complexity" evidence="1">
    <location>
        <begin position="169"/>
        <end position="179"/>
    </location>
</feature>
<protein>
    <submittedName>
        <fullName evidence="2">Uncharacterized protein</fullName>
    </submittedName>
</protein>
<gene>
    <name evidence="2" type="ORF">CEPIT_LOCUS10495</name>
</gene>
<sequence length="222" mass="24109">MAVDLCSDECPRISFSHDISQADIVPVEQYVVRSSSSIDFDFCVFRECFDHQDSLTTSADELFFNGQILPIEIKRRIAPPPLQGRDRSAAGETKPPDRQKQSSSSFWSFKRSSSLNCGGSSGGYARTLCPLPPLLSRSHSTGSAPKLRTLFFNKSSSAKHNQKPPLKKSAAGAGSSNNNGAGVRVSPVLNVSPANLFVGIGSVFSFHGSRDHHNILIKNKKK</sequence>
<feature type="compositionally biased region" description="Basic and acidic residues" evidence="1">
    <location>
        <begin position="84"/>
        <end position="100"/>
    </location>
</feature>
<name>A0AAV0D2W6_9ASTE</name>
<evidence type="ECO:0000313" key="3">
    <source>
        <dbReference type="Proteomes" id="UP001152523"/>
    </source>
</evidence>
<dbReference type="Proteomes" id="UP001152523">
    <property type="component" value="Unassembled WGS sequence"/>
</dbReference>
<reference evidence="2" key="1">
    <citation type="submission" date="2022-07" db="EMBL/GenBank/DDBJ databases">
        <authorList>
            <person name="Macas J."/>
            <person name="Novak P."/>
            <person name="Neumann P."/>
        </authorList>
    </citation>
    <scope>NUCLEOTIDE SEQUENCE</scope>
</reference>
<keyword evidence="3" id="KW-1185">Reference proteome</keyword>
<feature type="region of interest" description="Disordered" evidence="1">
    <location>
        <begin position="155"/>
        <end position="179"/>
    </location>
</feature>
<proteinExistence type="predicted"/>
<dbReference type="EMBL" id="CAMAPF010000059">
    <property type="protein sequence ID" value="CAH9088489.1"/>
    <property type="molecule type" value="Genomic_DNA"/>
</dbReference>
<evidence type="ECO:0000256" key="1">
    <source>
        <dbReference type="SAM" id="MobiDB-lite"/>
    </source>
</evidence>
<comment type="caution">
    <text evidence="2">The sequence shown here is derived from an EMBL/GenBank/DDBJ whole genome shotgun (WGS) entry which is preliminary data.</text>
</comment>
<dbReference type="AlphaFoldDB" id="A0AAV0D2W6"/>
<feature type="region of interest" description="Disordered" evidence="1">
    <location>
        <begin position="75"/>
        <end position="111"/>
    </location>
</feature>
<evidence type="ECO:0000313" key="2">
    <source>
        <dbReference type="EMBL" id="CAH9088489.1"/>
    </source>
</evidence>
<dbReference type="PANTHER" id="PTHR36757">
    <property type="entry name" value="BNAANNG22500D PROTEIN"/>
    <property type="match status" value="1"/>
</dbReference>
<organism evidence="2 3">
    <name type="scientific">Cuscuta epithymum</name>
    <dbReference type="NCBI Taxonomy" id="186058"/>
    <lineage>
        <taxon>Eukaryota</taxon>
        <taxon>Viridiplantae</taxon>
        <taxon>Streptophyta</taxon>
        <taxon>Embryophyta</taxon>
        <taxon>Tracheophyta</taxon>
        <taxon>Spermatophyta</taxon>
        <taxon>Magnoliopsida</taxon>
        <taxon>eudicotyledons</taxon>
        <taxon>Gunneridae</taxon>
        <taxon>Pentapetalae</taxon>
        <taxon>asterids</taxon>
        <taxon>lamiids</taxon>
        <taxon>Solanales</taxon>
        <taxon>Convolvulaceae</taxon>
        <taxon>Cuscuteae</taxon>
        <taxon>Cuscuta</taxon>
        <taxon>Cuscuta subgen. Cuscuta</taxon>
    </lineage>
</organism>
<dbReference type="PANTHER" id="PTHR36757:SF1">
    <property type="entry name" value="GENOME ASSEMBLY, CHROMOSOME: A04"/>
    <property type="match status" value="1"/>
</dbReference>
<feature type="compositionally biased region" description="Low complexity" evidence="1">
    <location>
        <begin position="101"/>
        <end position="111"/>
    </location>
</feature>